<dbReference type="AlphaFoldDB" id="A0A382GQH7"/>
<protein>
    <submittedName>
        <fullName evidence="1">Uncharacterized protein</fullName>
    </submittedName>
</protein>
<feature type="non-terminal residue" evidence="1">
    <location>
        <position position="83"/>
    </location>
</feature>
<evidence type="ECO:0000313" key="1">
    <source>
        <dbReference type="EMBL" id="SVB77074.1"/>
    </source>
</evidence>
<gene>
    <name evidence="1" type="ORF">METZ01_LOCUS229928</name>
</gene>
<dbReference type="EMBL" id="UINC01056717">
    <property type="protein sequence ID" value="SVB77074.1"/>
    <property type="molecule type" value="Genomic_DNA"/>
</dbReference>
<organism evidence="1">
    <name type="scientific">marine metagenome</name>
    <dbReference type="NCBI Taxonomy" id="408172"/>
    <lineage>
        <taxon>unclassified sequences</taxon>
        <taxon>metagenomes</taxon>
        <taxon>ecological metagenomes</taxon>
    </lineage>
</organism>
<sequence length="83" mass="9553">MLTIALVQAQDQLADPELEYPAYTPNATDLVLSRSKYIDQLQGFWLTQCIANWTGLITEMDKIEPQFYTDENWGGPDERNIWG</sequence>
<accession>A0A382GQH7</accession>
<reference evidence="1" key="1">
    <citation type="submission" date="2018-05" db="EMBL/GenBank/DDBJ databases">
        <authorList>
            <person name="Lanie J.A."/>
            <person name="Ng W.-L."/>
            <person name="Kazmierczak K.M."/>
            <person name="Andrzejewski T.M."/>
            <person name="Davidsen T.M."/>
            <person name="Wayne K.J."/>
            <person name="Tettelin H."/>
            <person name="Glass J.I."/>
            <person name="Rusch D."/>
            <person name="Podicherti R."/>
            <person name="Tsui H.-C.T."/>
            <person name="Winkler M.E."/>
        </authorList>
    </citation>
    <scope>NUCLEOTIDE SEQUENCE</scope>
</reference>
<name>A0A382GQH7_9ZZZZ</name>
<proteinExistence type="predicted"/>